<evidence type="ECO:0000256" key="1">
    <source>
        <dbReference type="SAM" id="Phobius"/>
    </source>
</evidence>
<proteinExistence type="predicted"/>
<dbReference type="EMBL" id="JADIMY010000117">
    <property type="protein sequence ID" value="MBO8428075.1"/>
    <property type="molecule type" value="Genomic_DNA"/>
</dbReference>
<keyword evidence="1" id="KW-1133">Transmembrane helix</keyword>
<dbReference type="PROSITE" id="PS51257">
    <property type="entry name" value="PROKAR_LIPOPROTEIN"/>
    <property type="match status" value="1"/>
</dbReference>
<organism evidence="2 3">
    <name type="scientific">Candidatus Onthovivens merdipullorum</name>
    <dbReference type="NCBI Taxonomy" id="2840889"/>
    <lineage>
        <taxon>Bacteria</taxon>
        <taxon>Bacillati</taxon>
        <taxon>Bacillota</taxon>
        <taxon>Bacilli</taxon>
        <taxon>Bacillales</taxon>
        <taxon>Candidatus Onthovivens</taxon>
    </lineage>
</organism>
<gene>
    <name evidence="2" type="ORF">IAC58_06005</name>
</gene>
<evidence type="ECO:0000313" key="3">
    <source>
        <dbReference type="Proteomes" id="UP000823613"/>
    </source>
</evidence>
<reference evidence="2" key="1">
    <citation type="submission" date="2020-10" db="EMBL/GenBank/DDBJ databases">
        <authorList>
            <person name="Gilroy R."/>
        </authorList>
    </citation>
    <scope>NUCLEOTIDE SEQUENCE</scope>
    <source>
        <strain evidence="2">11159</strain>
    </source>
</reference>
<sequence>MKFLQIIASPFIKLWTWIKETAWVQPLLIVGCIFAVIFSIPYIVRGIQNISTDEENNMQYYEDHSLSMMGAYHREGDAYNFLTAYQDVQNSFETYKNTESSEEEKTTAKTEIDEFVDTYGDKFFFTLSKDDCEACDQMGEAFEYLQNNASDLNVEGFDLKTIIVDQDMGDESDRYEEISAFESLYNSTSGAFDEFYLAGLRGSYYSASSSIDYDTLKTNCNTLVASDVSSMQVPLVVLIDLSTNESGEFNNLSPYVASQVFFSVDGDTASNRALQLADAWNYNGKIFGYNQSNNNYTA</sequence>
<keyword evidence="1" id="KW-0472">Membrane</keyword>
<protein>
    <submittedName>
        <fullName evidence="2">Uncharacterized protein</fullName>
    </submittedName>
</protein>
<name>A0A9D9GUZ3_9BACL</name>
<dbReference type="AlphaFoldDB" id="A0A9D9GUZ3"/>
<feature type="transmembrane region" description="Helical" evidence="1">
    <location>
        <begin position="21"/>
        <end position="44"/>
    </location>
</feature>
<evidence type="ECO:0000313" key="2">
    <source>
        <dbReference type="EMBL" id="MBO8428075.1"/>
    </source>
</evidence>
<keyword evidence="1" id="KW-0812">Transmembrane</keyword>
<accession>A0A9D9GUZ3</accession>
<reference evidence="2" key="2">
    <citation type="journal article" date="2021" name="PeerJ">
        <title>Extensive microbial diversity within the chicken gut microbiome revealed by metagenomics and culture.</title>
        <authorList>
            <person name="Gilroy R."/>
            <person name="Ravi A."/>
            <person name="Getino M."/>
            <person name="Pursley I."/>
            <person name="Horton D.L."/>
            <person name="Alikhan N.F."/>
            <person name="Baker D."/>
            <person name="Gharbi K."/>
            <person name="Hall N."/>
            <person name="Watson M."/>
            <person name="Adriaenssens E.M."/>
            <person name="Foster-Nyarko E."/>
            <person name="Jarju S."/>
            <person name="Secka A."/>
            <person name="Antonio M."/>
            <person name="Oren A."/>
            <person name="Chaudhuri R.R."/>
            <person name="La Ragione R."/>
            <person name="Hildebrand F."/>
            <person name="Pallen M.J."/>
        </authorList>
    </citation>
    <scope>NUCLEOTIDE SEQUENCE</scope>
    <source>
        <strain evidence="2">11159</strain>
    </source>
</reference>
<dbReference type="Proteomes" id="UP000823613">
    <property type="component" value="Unassembled WGS sequence"/>
</dbReference>
<comment type="caution">
    <text evidence="2">The sequence shown here is derived from an EMBL/GenBank/DDBJ whole genome shotgun (WGS) entry which is preliminary data.</text>
</comment>